<dbReference type="PROSITE" id="PS00211">
    <property type="entry name" value="ABC_TRANSPORTER_1"/>
    <property type="match status" value="1"/>
</dbReference>
<dbReference type="Pfam" id="PF00664">
    <property type="entry name" value="ABC_membrane"/>
    <property type="match status" value="2"/>
</dbReference>
<evidence type="ECO:0000256" key="7">
    <source>
        <dbReference type="ARBA" id="ARBA00022989"/>
    </source>
</evidence>
<dbReference type="GO" id="GO:0016887">
    <property type="term" value="F:ATP hydrolysis activity"/>
    <property type="evidence" value="ECO:0007669"/>
    <property type="project" value="InterPro"/>
</dbReference>
<evidence type="ECO:0000256" key="5">
    <source>
        <dbReference type="ARBA" id="ARBA00022741"/>
    </source>
</evidence>
<evidence type="ECO:0000256" key="4">
    <source>
        <dbReference type="ARBA" id="ARBA00022692"/>
    </source>
</evidence>
<evidence type="ECO:0000313" key="12">
    <source>
        <dbReference type="EMBL" id="CAD7630390.1"/>
    </source>
</evidence>
<dbReference type="Proteomes" id="UP000759131">
    <property type="component" value="Unassembled WGS sequence"/>
</dbReference>
<dbReference type="InterPro" id="IPR011527">
    <property type="entry name" value="ABC1_TM_dom"/>
</dbReference>
<evidence type="ECO:0000256" key="1">
    <source>
        <dbReference type="ARBA" id="ARBA00004141"/>
    </source>
</evidence>
<organism evidence="12">
    <name type="scientific">Medioppia subpectinata</name>
    <dbReference type="NCBI Taxonomy" id="1979941"/>
    <lineage>
        <taxon>Eukaryota</taxon>
        <taxon>Metazoa</taxon>
        <taxon>Ecdysozoa</taxon>
        <taxon>Arthropoda</taxon>
        <taxon>Chelicerata</taxon>
        <taxon>Arachnida</taxon>
        <taxon>Acari</taxon>
        <taxon>Acariformes</taxon>
        <taxon>Sarcoptiformes</taxon>
        <taxon>Oribatida</taxon>
        <taxon>Brachypylina</taxon>
        <taxon>Oppioidea</taxon>
        <taxon>Oppiidae</taxon>
        <taxon>Medioppia</taxon>
    </lineage>
</organism>
<evidence type="ECO:0000259" key="10">
    <source>
        <dbReference type="PROSITE" id="PS50893"/>
    </source>
</evidence>
<feature type="transmembrane region" description="Helical" evidence="9">
    <location>
        <begin position="360"/>
        <end position="380"/>
    </location>
</feature>
<evidence type="ECO:0000256" key="9">
    <source>
        <dbReference type="SAM" id="Phobius"/>
    </source>
</evidence>
<proteinExistence type="inferred from homology"/>
<gene>
    <name evidence="12" type="ORF">OSB1V03_LOCUS10803</name>
</gene>
<keyword evidence="6" id="KW-0067">ATP-binding</keyword>
<feature type="transmembrane region" description="Helical" evidence="9">
    <location>
        <begin position="863"/>
        <end position="885"/>
    </location>
</feature>
<dbReference type="PROSITE" id="PS50893">
    <property type="entry name" value="ABC_TRANSPORTER_2"/>
    <property type="match status" value="1"/>
</dbReference>
<feature type="domain" description="ABC transporter" evidence="10">
    <location>
        <begin position="416"/>
        <end position="654"/>
    </location>
</feature>
<feature type="transmembrane region" description="Helical" evidence="9">
    <location>
        <begin position="234"/>
        <end position="258"/>
    </location>
</feature>
<keyword evidence="7 9" id="KW-1133">Transmembrane helix</keyword>
<evidence type="ECO:0000256" key="6">
    <source>
        <dbReference type="ARBA" id="ARBA00022840"/>
    </source>
</evidence>
<dbReference type="Gene3D" id="1.20.1560.10">
    <property type="entry name" value="ABC transporter type 1, transmembrane domain"/>
    <property type="match status" value="2"/>
</dbReference>
<dbReference type="GO" id="GO:0005524">
    <property type="term" value="F:ATP binding"/>
    <property type="evidence" value="ECO:0007669"/>
    <property type="project" value="UniProtKB-KW"/>
</dbReference>
<dbReference type="Gene3D" id="3.40.50.300">
    <property type="entry name" value="P-loop containing nucleotide triphosphate hydrolases"/>
    <property type="match status" value="2"/>
</dbReference>
<keyword evidence="4 9" id="KW-0812">Transmembrane</keyword>
<dbReference type="EMBL" id="CAJPIZ010008056">
    <property type="protein sequence ID" value="CAG2110820.1"/>
    <property type="molecule type" value="Genomic_DNA"/>
</dbReference>
<feature type="transmembrane region" description="Helical" evidence="9">
    <location>
        <begin position="713"/>
        <end position="740"/>
    </location>
</feature>
<dbReference type="SMART" id="SM00382">
    <property type="entry name" value="AAA"/>
    <property type="match status" value="1"/>
</dbReference>
<evidence type="ECO:0000259" key="11">
    <source>
        <dbReference type="PROSITE" id="PS50929"/>
    </source>
</evidence>
<dbReference type="PANTHER" id="PTHR24223:SF456">
    <property type="entry name" value="MULTIDRUG RESISTANCE-ASSOCIATED PROTEIN LETHAL(2)03659"/>
    <property type="match status" value="1"/>
</dbReference>
<sequence length="955" mass="107474">MSAIVEHNYWELQTKRLNETMKFIIFVAYFIATPEKDYGGYGRAQRGYGRAPGGYGRAPGGYGRAQRGYGRAQGGYGRAQGGYGRAQGGYGRTMVEHREAMVEHREAMVEHREAMVEHGGYGRAQGGYGRAPWLWSLFIRAHKKDLEFSDLYRCSKSDETHRVRPKLEIEWNKQLKSKSKPSLLWAIFTSFGPELTVLYIPDAIKELGLSLFQSYCVVYLVRHFNNDPNTSQWWAIWAAVGIVLTGSVYLFVLHLNLASSSKVGVRIRVACCALIYRKSLRLSHSSLGKTTVGQLLNIMSNDIQRFDEFAIYSRSLFVAPLQAAIVLYLLWSHLRWACLTGMGILALFIPFQVLMSRVNLSLYFVLLRVIIYACFLTYILMGEKLSAETAFATIAYFNALRWGIGMNAPLAIAALSELIIVIKRIQNFLLLEEMSGLVEREGKDNEAFISGENEIIFGVMDNNFSDEEKGVFMDNMSVRWNKDMTEPTLRDISLSLKPGELLAVVGSVGSGKNILFGSQYNEEKYNRVVKACALDTDFKLMPFGDKTLVGERGLALSGGQKARLSLARALYHSADIYLLDDPLSAVDTHVAKHIYQKCCVKYLKEKVTILMTHSIQFLCDAHQILVLNDGECVAIGSYHQLKERGIDLMAYQRQTDETNHNRAVKRRTSVTPSIVSTISEESEVTDVRDAEEVDEQEVKAELKMIGSVETSVYLAYIKAGAGPLLVILTILFLIVSQVLYQGSVYWLSLWTNEMRKTPDKNILCVIAITDTSVREFADRSNKYTRSPVYSHVNTTLCGLTSIRAFGAQHMFERQFEVHQNDNTSTNFLIIFTSRALGVLMDTICILYLISIITYIMISSNEILGGNAGLLLTSALSLTTVVQWSVKLSADTESYMTAVERVLEYIAIKPEAELESTPDRKPPKNWPQMGEITPSALEVKMIRKKVEVLSFWWTSN</sequence>
<dbReference type="GO" id="GO:0140359">
    <property type="term" value="F:ABC-type transporter activity"/>
    <property type="evidence" value="ECO:0007669"/>
    <property type="project" value="InterPro"/>
</dbReference>
<evidence type="ECO:0000256" key="8">
    <source>
        <dbReference type="ARBA" id="ARBA00023136"/>
    </source>
</evidence>
<feature type="domain" description="ABC transmembrane type-1" evidence="11">
    <location>
        <begin position="784"/>
        <end position="893"/>
    </location>
</feature>
<dbReference type="InterPro" id="IPR017871">
    <property type="entry name" value="ABC_transporter-like_CS"/>
</dbReference>
<feature type="domain" description="ABC transmembrane type-1" evidence="11">
    <location>
        <begin position="208"/>
        <end position="357"/>
    </location>
</feature>
<protein>
    <submittedName>
        <fullName evidence="12">Uncharacterized protein</fullName>
    </submittedName>
</protein>
<dbReference type="InterPro" id="IPR003593">
    <property type="entry name" value="AAA+_ATPase"/>
</dbReference>
<feature type="transmembrane region" description="Helical" evidence="9">
    <location>
        <begin position="400"/>
        <end position="422"/>
    </location>
</feature>
<name>A0A7R9KVW1_9ACAR</name>
<dbReference type="InterPro" id="IPR027417">
    <property type="entry name" value="P-loop_NTPase"/>
</dbReference>
<evidence type="ECO:0000256" key="2">
    <source>
        <dbReference type="ARBA" id="ARBA00009726"/>
    </source>
</evidence>
<feature type="transmembrane region" description="Helical" evidence="9">
    <location>
        <begin position="334"/>
        <end position="353"/>
    </location>
</feature>
<dbReference type="GO" id="GO:0016020">
    <property type="term" value="C:membrane"/>
    <property type="evidence" value="ECO:0007669"/>
    <property type="project" value="UniProtKB-SubCell"/>
</dbReference>
<dbReference type="OrthoDB" id="6500128at2759"/>
<dbReference type="InterPro" id="IPR036640">
    <property type="entry name" value="ABC1_TM_sf"/>
</dbReference>
<dbReference type="CDD" id="cd03250">
    <property type="entry name" value="ABCC_MRP_domain1"/>
    <property type="match status" value="1"/>
</dbReference>
<dbReference type="SUPFAM" id="SSF90123">
    <property type="entry name" value="ABC transporter transmembrane region"/>
    <property type="match status" value="2"/>
</dbReference>
<comment type="subcellular location">
    <subcellularLocation>
        <location evidence="1">Membrane</location>
        <topology evidence="1">Multi-pass membrane protein</topology>
    </subcellularLocation>
</comment>
<keyword evidence="13" id="KW-1185">Reference proteome</keyword>
<feature type="transmembrane region" description="Helical" evidence="9">
    <location>
        <begin position="827"/>
        <end position="857"/>
    </location>
</feature>
<feature type="non-terminal residue" evidence="12">
    <location>
        <position position="955"/>
    </location>
</feature>
<evidence type="ECO:0000256" key="3">
    <source>
        <dbReference type="ARBA" id="ARBA00022448"/>
    </source>
</evidence>
<dbReference type="PROSITE" id="PS50929">
    <property type="entry name" value="ABC_TM1F"/>
    <property type="match status" value="2"/>
</dbReference>
<keyword evidence="5" id="KW-0547">Nucleotide-binding</keyword>
<dbReference type="EMBL" id="OC862631">
    <property type="protein sequence ID" value="CAD7630390.1"/>
    <property type="molecule type" value="Genomic_DNA"/>
</dbReference>
<keyword evidence="8 9" id="KW-0472">Membrane</keyword>
<comment type="similarity">
    <text evidence="2">Belongs to the ABC transporter superfamily. ABCC family. Conjugate transporter (TC 3.A.1.208) subfamily.</text>
</comment>
<keyword evidence="3" id="KW-0813">Transport</keyword>
<reference evidence="12" key="1">
    <citation type="submission" date="2020-11" db="EMBL/GenBank/DDBJ databases">
        <authorList>
            <person name="Tran Van P."/>
        </authorList>
    </citation>
    <scope>NUCLEOTIDE SEQUENCE</scope>
</reference>
<feature type="transmembrane region" description="Helical" evidence="9">
    <location>
        <begin position="309"/>
        <end position="328"/>
    </location>
</feature>
<dbReference type="InterPro" id="IPR050173">
    <property type="entry name" value="ABC_transporter_C-like"/>
</dbReference>
<accession>A0A7R9KVW1</accession>
<evidence type="ECO:0000313" key="13">
    <source>
        <dbReference type="Proteomes" id="UP000759131"/>
    </source>
</evidence>
<dbReference type="PANTHER" id="PTHR24223">
    <property type="entry name" value="ATP-BINDING CASSETTE SUB-FAMILY C"/>
    <property type="match status" value="1"/>
</dbReference>
<dbReference type="AlphaFoldDB" id="A0A7R9KVW1"/>
<dbReference type="Pfam" id="PF00005">
    <property type="entry name" value="ABC_tran"/>
    <property type="match status" value="1"/>
</dbReference>
<dbReference type="InterPro" id="IPR003439">
    <property type="entry name" value="ABC_transporter-like_ATP-bd"/>
</dbReference>
<dbReference type="SUPFAM" id="SSF52540">
    <property type="entry name" value="P-loop containing nucleoside triphosphate hydrolases"/>
    <property type="match status" value="1"/>
</dbReference>